<proteinExistence type="predicted"/>
<accession>X1JSI3</accession>
<sequence>EPIPWADLMSVDLEEIITESIVIIKDIVGLT</sequence>
<gene>
    <name evidence="1" type="ORF">S03H2_73147</name>
</gene>
<protein>
    <submittedName>
        <fullName evidence="1">Uncharacterized protein</fullName>
    </submittedName>
</protein>
<comment type="caution">
    <text evidence="1">The sequence shown here is derived from an EMBL/GenBank/DDBJ whole genome shotgun (WGS) entry which is preliminary data.</text>
</comment>
<evidence type="ECO:0000313" key="1">
    <source>
        <dbReference type="EMBL" id="GAH97701.1"/>
    </source>
</evidence>
<feature type="non-terminal residue" evidence="1">
    <location>
        <position position="1"/>
    </location>
</feature>
<reference evidence="1" key="1">
    <citation type="journal article" date="2014" name="Front. Microbiol.">
        <title>High frequency of phylogenetically diverse reductive dehalogenase-homologous genes in deep subseafloor sedimentary metagenomes.</title>
        <authorList>
            <person name="Kawai M."/>
            <person name="Futagami T."/>
            <person name="Toyoda A."/>
            <person name="Takaki Y."/>
            <person name="Nishi S."/>
            <person name="Hori S."/>
            <person name="Arai W."/>
            <person name="Tsubouchi T."/>
            <person name="Morono Y."/>
            <person name="Uchiyama I."/>
            <person name="Ito T."/>
            <person name="Fujiyama A."/>
            <person name="Inagaki F."/>
            <person name="Takami H."/>
        </authorList>
    </citation>
    <scope>NUCLEOTIDE SEQUENCE</scope>
    <source>
        <strain evidence="1">Expedition CK06-06</strain>
    </source>
</reference>
<name>X1JSI3_9ZZZZ</name>
<dbReference type="AlphaFoldDB" id="X1JSI3"/>
<organism evidence="1">
    <name type="scientific">marine sediment metagenome</name>
    <dbReference type="NCBI Taxonomy" id="412755"/>
    <lineage>
        <taxon>unclassified sequences</taxon>
        <taxon>metagenomes</taxon>
        <taxon>ecological metagenomes</taxon>
    </lineage>
</organism>
<dbReference type="EMBL" id="BARU01049972">
    <property type="protein sequence ID" value="GAH97701.1"/>
    <property type="molecule type" value="Genomic_DNA"/>
</dbReference>
<feature type="non-terminal residue" evidence="1">
    <location>
        <position position="31"/>
    </location>
</feature>